<gene>
    <name evidence="2" type="ORF">QUF54_07360</name>
</gene>
<feature type="non-terminal residue" evidence="2">
    <location>
        <position position="570"/>
    </location>
</feature>
<comment type="caution">
    <text evidence="2">The sequence shown here is derived from an EMBL/GenBank/DDBJ whole genome shotgun (WGS) entry which is preliminary data.</text>
</comment>
<dbReference type="Gene3D" id="3.40.50.450">
    <property type="match status" value="1"/>
</dbReference>
<evidence type="ECO:0008006" key="4">
    <source>
        <dbReference type="Google" id="ProtNLM"/>
    </source>
</evidence>
<feature type="transmembrane region" description="Helical" evidence="1">
    <location>
        <begin position="479"/>
        <end position="499"/>
    </location>
</feature>
<protein>
    <recommendedName>
        <fullName evidence="4">SMODS and SLOG-associating 2TM effector domain-containing protein</fullName>
    </recommendedName>
</protein>
<keyword evidence="1" id="KW-0812">Transmembrane</keyword>
<keyword evidence="1" id="KW-1133">Transmembrane helix</keyword>
<accession>A0ABT7VU99</accession>
<evidence type="ECO:0000313" key="2">
    <source>
        <dbReference type="EMBL" id="MDM8563154.1"/>
    </source>
</evidence>
<evidence type="ECO:0000256" key="1">
    <source>
        <dbReference type="SAM" id="Phobius"/>
    </source>
</evidence>
<reference evidence="2" key="1">
    <citation type="submission" date="2023-06" db="EMBL/GenBank/DDBJ databases">
        <title>Uncultivated large filamentous bacteria from sulfidic sediments reveal new species and different genomic features in energy metabolism and defense.</title>
        <authorList>
            <person name="Fonseca A."/>
        </authorList>
    </citation>
    <scope>NUCLEOTIDE SEQUENCE</scope>
    <source>
        <strain evidence="2">HSG4</strain>
    </source>
</reference>
<dbReference type="SUPFAM" id="SSF102405">
    <property type="entry name" value="MCP/YpsA-like"/>
    <property type="match status" value="1"/>
</dbReference>
<evidence type="ECO:0000313" key="3">
    <source>
        <dbReference type="Proteomes" id="UP001171945"/>
    </source>
</evidence>
<dbReference type="Proteomes" id="UP001171945">
    <property type="component" value="Unassembled WGS sequence"/>
</dbReference>
<proteinExistence type="predicted"/>
<feature type="transmembrane region" description="Helical" evidence="1">
    <location>
        <begin position="330"/>
        <end position="351"/>
    </location>
</feature>
<keyword evidence="3" id="KW-1185">Reference proteome</keyword>
<keyword evidence="1" id="KW-0472">Membrane</keyword>
<name>A0ABT7VU99_9GAMM</name>
<sequence length="570" mass="65133">MVTNNTTSHKIPLTIGITGHRDLREEDKDILRESVRKIFQLLHKRYPNSPLQLLSPLAEGADRLVAEVALAENVQLLVPLPMSQDLYEIDFQTATSKEEFEALLAQATQVFELSLLEGNTPENIRQYGNARSKQYALAGAYIARHSLMLLALWDGIPLNKSAGTSEVVQFKLTGDMKDLPKRYKPQYGHLDIADTGPVFHVMTSRESGHPLDTVGETRVLLPNCESKKHLEDWHSSDLEAINRFNQDVETYSPQLQSAIKNGQQHLLSEKLSKNLFELSPAFQTMLGVYGTANALARHFQSRFQLFTKLVLMLAAGMVGCYGWYTSINPHLITLTGYFVLFIAAAGIFHFVKWQHYHNKNLDYRALAEGLRVQIFWHLGGLIDSVADHYLRKQRDELIWIRGAIRAVNLYDWVENVDSIDNVHSHWVEHQHDWFSKNAPKNHHHAQKMRVVINRLFLLGGFLVLGLLLGQFTNTLQSDFLWHQILILLIALIPATGALLHHYTEKMAFEEHAKQYERMTALFTRASKALEPIMLKLRQVKNDPVMTEKHQKEAREELFELGKEALEENGD</sequence>
<feature type="transmembrane region" description="Helical" evidence="1">
    <location>
        <begin position="305"/>
        <end position="324"/>
    </location>
</feature>
<dbReference type="EMBL" id="JAUCGM010000477">
    <property type="protein sequence ID" value="MDM8563154.1"/>
    <property type="molecule type" value="Genomic_DNA"/>
</dbReference>
<organism evidence="2 3">
    <name type="scientific">Candidatus Marithioploca araucensis</name>
    <dbReference type="NCBI Taxonomy" id="70273"/>
    <lineage>
        <taxon>Bacteria</taxon>
        <taxon>Pseudomonadati</taxon>
        <taxon>Pseudomonadota</taxon>
        <taxon>Gammaproteobacteria</taxon>
        <taxon>Thiotrichales</taxon>
        <taxon>Thiotrichaceae</taxon>
        <taxon>Candidatus Marithioploca</taxon>
    </lineage>
</organism>
<feature type="transmembrane region" description="Helical" evidence="1">
    <location>
        <begin position="455"/>
        <end position="473"/>
    </location>
</feature>